<dbReference type="AlphaFoldDB" id="A0A285PJ31"/>
<name>A0A285PJ31_9HYPH</name>
<gene>
    <name evidence="3" type="ORF">SAMN06265368_3239</name>
</gene>
<dbReference type="Gene3D" id="3.40.50.720">
    <property type="entry name" value="NAD(P)-binding Rossmann-like Domain"/>
    <property type="match status" value="1"/>
</dbReference>
<evidence type="ECO:0000313" key="4">
    <source>
        <dbReference type="Proteomes" id="UP000219439"/>
    </source>
</evidence>
<reference evidence="3 4" key="1">
    <citation type="submission" date="2017-09" db="EMBL/GenBank/DDBJ databases">
        <authorList>
            <person name="Ehlers B."/>
            <person name="Leendertz F.H."/>
        </authorList>
    </citation>
    <scope>NUCLEOTIDE SEQUENCE [LARGE SCALE GENOMIC DNA]</scope>
    <source>
        <strain evidence="3 4">DSM 18289</strain>
    </source>
</reference>
<accession>A0A285PJ31</accession>
<evidence type="ECO:0000256" key="2">
    <source>
        <dbReference type="ARBA" id="ARBA00023002"/>
    </source>
</evidence>
<comment type="similarity">
    <text evidence="1">Belongs to the short-chain dehydrogenases/reductases (SDR) family.</text>
</comment>
<dbReference type="GO" id="GO:0016491">
    <property type="term" value="F:oxidoreductase activity"/>
    <property type="evidence" value="ECO:0007669"/>
    <property type="project" value="UniProtKB-KW"/>
</dbReference>
<dbReference type="InterPro" id="IPR002347">
    <property type="entry name" value="SDR_fam"/>
</dbReference>
<evidence type="ECO:0000256" key="1">
    <source>
        <dbReference type="ARBA" id="ARBA00006484"/>
    </source>
</evidence>
<protein>
    <submittedName>
        <fullName evidence="3">NAD(P)-dependent dehydrogenase, short-chain alcohol dehydrogenase family</fullName>
    </submittedName>
</protein>
<evidence type="ECO:0000313" key="3">
    <source>
        <dbReference type="EMBL" id="SNZ20136.1"/>
    </source>
</evidence>
<sequence length="258" mass="27717">MIDKSDVETNVVVITGAAGLIGKAFVRAVAQTGAIVIAADIDLSAAEVVANDLQDLGKVETAYLDITCPKSVDILIADLMDKHGRIDAVVNNAYPRNANYGRKLEEVTYADFSENMNLHLGGCFLIAQKFCAAFKAQGFGNVVNMSSIYGVIAPRFEVYDGTAMTMPVEYAAIKSAVLHLTKYFAQYFKGTGIRVNAISPGGIFADQPKSFLDAYGSRCAGKGMLDPQDIANTLVFLLSDQSRYITGQNLIVDDGYAL</sequence>
<dbReference type="NCBIfam" id="NF006619">
    <property type="entry name" value="PRK09186.1"/>
    <property type="match status" value="1"/>
</dbReference>
<dbReference type="InterPro" id="IPR036291">
    <property type="entry name" value="NAD(P)-bd_dom_sf"/>
</dbReference>
<dbReference type="RefSeq" id="WP_097154519.1">
    <property type="nucleotide sequence ID" value="NZ_OBEL01000004.1"/>
</dbReference>
<dbReference type="SUPFAM" id="SSF51735">
    <property type="entry name" value="NAD(P)-binding Rossmann-fold domains"/>
    <property type="match status" value="1"/>
</dbReference>
<dbReference type="PANTHER" id="PTHR24321">
    <property type="entry name" value="DEHYDROGENASES, SHORT CHAIN"/>
    <property type="match status" value="1"/>
</dbReference>
<keyword evidence="4" id="KW-1185">Reference proteome</keyword>
<dbReference type="EMBL" id="OBEL01000004">
    <property type="protein sequence ID" value="SNZ20136.1"/>
    <property type="molecule type" value="Genomic_DNA"/>
</dbReference>
<dbReference type="PANTHER" id="PTHR24321:SF8">
    <property type="entry name" value="ESTRADIOL 17-BETA-DEHYDROGENASE 8-RELATED"/>
    <property type="match status" value="1"/>
</dbReference>
<keyword evidence="2" id="KW-0560">Oxidoreductase</keyword>
<organism evidence="3 4">
    <name type="scientific">Cohaesibacter gelatinilyticus</name>
    <dbReference type="NCBI Taxonomy" id="372072"/>
    <lineage>
        <taxon>Bacteria</taxon>
        <taxon>Pseudomonadati</taxon>
        <taxon>Pseudomonadota</taxon>
        <taxon>Alphaproteobacteria</taxon>
        <taxon>Hyphomicrobiales</taxon>
        <taxon>Cohaesibacteraceae</taxon>
    </lineage>
</organism>
<proteinExistence type="inferred from homology"/>
<dbReference type="PRINTS" id="PR00081">
    <property type="entry name" value="GDHRDH"/>
</dbReference>
<dbReference type="PRINTS" id="PR00080">
    <property type="entry name" value="SDRFAMILY"/>
</dbReference>
<dbReference type="Proteomes" id="UP000219439">
    <property type="component" value="Unassembled WGS sequence"/>
</dbReference>
<dbReference type="Pfam" id="PF13561">
    <property type="entry name" value="adh_short_C2"/>
    <property type="match status" value="1"/>
</dbReference>
<dbReference type="OrthoDB" id="9803333at2"/>